<dbReference type="EMBL" id="PJND01000013">
    <property type="protein sequence ID" value="PKW20000.1"/>
    <property type="molecule type" value="Genomic_DNA"/>
</dbReference>
<evidence type="ECO:0000313" key="2">
    <source>
        <dbReference type="EMBL" id="RLJ22961.1"/>
    </source>
</evidence>
<dbReference type="AlphaFoldDB" id="A0A497TUY4"/>
<evidence type="ECO:0000313" key="1">
    <source>
        <dbReference type="EMBL" id="PKW20000.1"/>
    </source>
</evidence>
<dbReference type="Proteomes" id="UP000233767">
    <property type="component" value="Unassembled WGS sequence"/>
</dbReference>
<dbReference type="RefSeq" id="WP_101473062.1">
    <property type="nucleotide sequence ID" value="NZ_PJND01000013.1"/>
</dbReference>
<accession>A0A497TUY4</accession>
<sequence>MKKLLLLAMIFIWQNNFAQVLIYTAKKEFIPAEIRLANDEIISGYIKEFNVPNAIEFTDFSFNFNLESELRLDRTKFNFKKTPDGASEKIELNNIKSITLKGEDTITYEKLKLKTINSKLEVVDLKREIMAPLIKKGKINVYGLRVYECGHGCSLMWILAYIKKPNDEFAYIPVDYNRLNLFNLGKIDDKFFKAFEEVGKDCPKFLSYLETRKAQFNDKTYKKELLAARKQFDKDKKEKLKQTDKRERRKMEDQMDTDYYLKFYLDEIDAYSSRCQ</sequence>
<comment type="caution">
    <text evidence="2">The sequence shown here is derived from an EMBL/GenBank/DDBJ whole genome shotgun (WGS) entry which is preliminary data.</text>
</comment>
<protein>
    <submittedName>
        <fullName evidence="2">Uncharacterized protein</fullName>
    </submittedName>
</protein>
<proteinExistence type="predicted"/>
<dbReference type="EMBL" id="RCCB01000017">
    <property type="protein sequence ID" value="RLJ22961.1"/>
    <property type="molecule type" value="Genomic_DNA"/>
</dbReference>
<reference evidence="2 4" key="2">
    <citation type="submission" date="2018-10" db="EMBL/GenBank/DDBJ databases">
        <title>Genomic Encyclopedia of Archaeal and Bacterial Type Strains, Phase II (KMG-II): from individual species to whole genera.</title>
        <authorList>
            <person name="Goeker M."/>
        </authorList>
    </citation>
    <scope>NUCLEOTIDE SEQUENCE [LARGE SCALE GENOMIC DNA]</scope>
    <source>
        <strain evidence="2 4">DSM 21886</strain>
    </source>
</reference>
<name>A0A497TUY4_9FLAO</name>
<organism evidence="2 4">
    <name type="scientific">Flavobacterium lindanitolerans</name>
    <dbReference type="NCBI Taxonomy" id="428988"/>
    <lineage>
        <taxon>Bacteria</taxon>
        <taxon>Pseudomonadati</taxon>
        <taxon>Bacteroidota</taxon>
        <taxon>Flavobacteriia</taxon>
        <taxon>Flavobacteriales</taxon>
        <taxon>Flavobacteriaceae</taxon>
        <taxon>Flavobacterium</taxon>
    </lineage>
</organism>
<evidence type="ECO:0000313" key="3">
    <source>
        <dbReference type="Proteomes" id="UP000233767"/>
    </source>
</evidence>
<dbReference type="Proteomes" id="UP000275027">
    <property type="component" value="Unassembled WGS sequence"/>
</dbReference>
<gene>
    <name evidence="1" type="ORF">B0G92_3349</name>
    <name evidence="2" type="ORF">CLV50_3327</name>
</gene>
<keyword evidence="3" id="KW-1185">Reference proteome</keyword>
<evidence type="ECO:0000313" key="4">
    <source>
        <dbReference type="Proteomes" id="UP000275027"/>
    </source>
</evidence>
<reference evidence="1 3" key="1">
    <citation type="submission" date="2017-12" db="EMBL/GenBank/DDBJ databases">
        <title>Genomic Encyclopedia of Type Strains, Phase III (KMG-III): the genomes of soil and plant-associated and newly described type strains.</title>
        <authorList>
            <person name="Whitman W."/>
        </authorList>
    </citation>
    <scope>NUCLEOTIDE SEQUENCE [LARGE SCALE GENOMIC DNA]</scope>
    <source>
        <strain evidence="1 3">IP-10</strain>
    </source>
</reference>